<name>A0ABY1I525_9HYPH</name>
<evidence type="ECO:0000313" key="2">
    <source>
        <dbReference type="EMBL" id="SHI60179.1"/>
    </source>
</evidence>
<organism evidence="2 3">
    <name type="scientific">Aureimonas altamirensis DSM 21988</name>
    <dbReference type="NCBI Taxonomy" id="1121026"/>
    <lineage>
        <taxon>Bacteria</taxon>
        <taxon>Pseudomonadati</taxon>
        <taxon>Pseudomonadota</taxon>
        <taxon>Alphaproteobacteria</taxon>
        <taxon>Hyphomicrobiales</taxon>
        <taxon>Aurantimonadaceae</taxon>
        <taxon>Aureimonas</taxon>
    </lineage>
</organism>
<accession>A0ABY1I525</accession>
<dbReference type="Proteomes" id="UP000184290">
    <property type="component" value="Unassembled WGS sequence"/>
</dbReference>
<dbReference type="InterPro" id="IPR016176">
    <property type="entry name" value="Cbl-dep_enz_cat"/>
</dbReference>
<dbReference type="Pfam" id="PF01642">
    <property type="entry name" value="MM_CoA_mutase"/>
    <property type="match status" value="1"/>
</dbReference>
<evidence type="ECO:0000259" key="1">
    <source>
        <dbReference type="Pfam" id="PF01642"/>
    </source>
</evidence>
<dbReference type="PANTHER" id="PTHR48101">
    <property type="entry name" value="METHYLMALONYL-COA MUTASE, MITOCHONDRIAL-RELATED"/>
    <property type="match status" value="1"/>
</dbReference>
<dbReference type="PANTHER" id="PTHR48101:SF4">
    <property type="entry name" value="METHYLMALONYL-COA MUTASE, MITOCHONDRIAL"/>
    <property type="match status" value="1"/>
</dbReference>
<dbReference type="EMBL" id="FQZC01000001">
    <property type="protein sequence ID" value="SHI60179.1"/>
    <property type="molecule type" value="Genomic_DNA"/>
</dbReference>
<dbReference type="SUPFAM" id="SSF51703">
    <property type="entry name" value="Cobalamin (vitamin B12)-dependent enzymes"/>
    <property type="match status" value="1"/>
</dbReference>
<keyword evidence="3" id="KW-1185">Reference proteome</keyword>
<reference evidence="2 3" key="1">
    <citation type="submission" date="2016-11" db="EMBL/GenBank/DDBJ databases">
        <authorList>
            <person name="Varghese N."/>
            <person name="Submissions S."/>
        </authorList>
    </citation>
    <scope>NUCLEOTIDE SEQUENCE [LARGE SCALE GENOMIC DNA]</scope>
    <source>
        <strain evidence="2 3">DSM 21988</strain>
    </source>
</reference>
<protein>
    <submittedName>
        <fullName evidence="2">Methylmalonyl-CoA mutase</fullName>
    </submittedName>
</protein>
<evidence type="ECO:0000313" key="3">
    <source>
        <dbReference type="Proteomes" id="UP000184290"/>
    </source>
</evidence>
<feature type="domain" description="Methylmalonyl-CoA mutase alpha/beta chain catalytic" evidence="1">
    <location>
        <begin position="199"/>
        <end position="434"/>
    </location>
</feature>
<proteinExistence type="predicted"/>
<comment type="caution">
    <text evidence="2">The sequence shown here is derived from an EMBL/GenBank/DDBJ whole genome shotgun (WGS) entry which is preliminary data.</text>
</comment>
<sequence>MATGLQPRARRERCVTSYLDSAGDEWRRRVARVLGDEAFDALRSPTIEGLILEPLYGKAAEARPRAFRQAGAAPWQIVQRIDDTDPARAGAQAAEDIAEGANVLRLCLAGSDAAFGFGLPASQAADALAGLELDRQPVEICSANGYGQDAAEAVLACLDAARLPPSLSKVSFRLDASMVHVPMVARLLEAGFQGPLACASGRAHHNAGADAVQEIAAVLSSAVAALRTMEQAGLPADRAAERLTLELCADADVFMTLAKFRAVRLLWAEIASACRLPSASIRVDAETSFRMLTRQDVATNMLRNTLAVFAAAVGGADTVCVLPHTLASGLPDAFARRMARNLQIILMDESHLASVADPAAGAGAFEKLTDDLAEAGWQAFQRLEAAGGLAAAGEDGSWAAALARTRQHRAAAIADGRAAILGVTHYPDARERPSATLASRRSAFAFDAFRDAAAFEAGETAA</sequence>
<dbReference type="InterPro" id="IPR006099">
    <property type="entry name" value="MeMalonylCoA_mutase_a/b_cat"/>
</dbReference>
<dbReference type="Gene3D" id="3.20.20.240">
    <property type="entry name" value="Methylmalonyl-CoA mutase"/>
    <property type="match status" value="1"/>
</dbReference>
<gene>
    <name evidence="2" type="ORF">SAMN02745911_0629</name>
</gene>